<proteinExistence type="predicted"/>
<gene>
    <name evidence="1" type="ORF">CSSPJE1EN2_LOCUS4879</name>
</gene>
<accession>A0ABP1AH92</accession>
<dbReference type="Proteomes" id="UP001497522">
    <property type="component" value="Chromosome 12"/>
</dbReference>
<name>A0ABP1AH92_9BRYO</name>
<evidence type="ECO:0000313" key="1">
    <source>
        <dbReference type="EMBL" id="CAK9861884.1"/>
    </source>
</evidence>
<organism evidence="1 2">
    <name type="scientific">Sphagnum jensenii</name>
    <dbReference type="NCBI Taxonomy" id="128206"/>
    <lineage>
        <taxon>Eukaryota</taxon>
        <taxon>Viridiplantae</taxon>
        <taxon>Streptophyta</taxon>
        <taxon>Embryophyta</taxon>
        <taxon>Bryophyta</taxon>
        <taxon>Sphagnophytina</taxon>
        <taxon>Sphagnopsida</taxon>
        <taxon>Sphagnales</taxon>
        <taxon>Sphagnaceae</taxon>
        <taxon>Sphagnum</taxon>
    </lineage>
</organism>
<protein>
    <submittedName>
        <fullName evidence="1">Uncharacterized protein</fullName>
    </submittedName>
</protein>
<evidence type="ECO:0000313" key="2">
    <source>
        <dbReference type="Proteomes" id="UP001497522"/>
    </source>
</evidence>
<dbReference type="EMBL" id="OZ023713">
    <property type="protein sequence ID" value="CAK9861884.1"/>
    <property type="molecule type" value="Genomic_DNA"/>
</dbReference>
<keyword evidence="2" id="KW-1185">Reference proteome</keyword>
<reference evidence="1" key="1">
    <citation type="submission" date="2024-03" db="EMBL/GenBank/DDBJ databases">
        <authorList>
            <consortium name="ELIXIR-Norway"/>
            <consortium name="Elixir Norway"/>
        </authorList>
    </citation>
    <scope>NUCLEOTIDE SEQUENCE</scope>
</reference>
<sequence>MSPILQLSHNNSQDDDDDAQISSFFAADYDDVFFHTRCLRGLQFFYNRNSMKGRQRTTVRGLRIGVGPERRILHDGSTGSIRRSSRRLHACRHYCGLSAALRSTLEEQERNSDEEDVRLQIEDDDSRSPLLVMSLPYIQAR</sequence>